<dbReference type="InterPro" id="IPR036680">
    <property type="entry name" value="SPOR-like_sf"/>
</dbReference>
<dbReference type="RefSeq" id="WP_122139991.1">
    <property type="nucleotide sequence ID" value="NZ_RFLX01000007.1"/>
</dbReference>
<evidence type="ECO:0000256" key="3">
    <source>
        <dbReference type="ARBA" id="ARBA00022801"/>
    </source>
</evidence>
<dbReference type="SUPFAM" id="SSF56601">
    <property type="entry name" value="beta-lactamase/transpeptidase-like"/>
    <property type="match status" value="1"/>
</dbReference>
<feature type="domain" description="SPOR" evidence="10">
    <location>
        <begin position="334"/>
        <end position="411"/>
    </location>
</feature>
<protein>
    <submittedName>
        <fullName evidence="11">D-alanyl-D-alanine carboxypeptidase</fullName>
    </submittedName>
</protein>
<dbReference type="Pfam" id="PF00768">
    <property type="entry name" value="Peptidase_S11"/>
    <property type="match status" value="1"/>
</dbReference>
<evidence type="ECO:0000256" key="8">
    <source>
        <dbReference type="SAM" id="MobiDB-lite"/>
    </source>
</evidence>
<feature type="chain" id="PRO_5047428238" evidence="9">
    <location>
        <begin position="32"/>
        <end position="411"/>
    </location>
</feature>
<reference evidence="11 12" key="1">
    <citation type="submission" date="2018-10" db="EMBL/GenBank/DDBJ databases">
        <title>Roseomonas sp. nov., isolated from feces of Tibetan antelopes in the Qinghai-Tibet plateau, China.</title>
        <authorList>
            <person name="Tian Z."/>
        </authorList>
    </citation>
    <scope>NUCLEOTIDE SEQUENCE [LARGE SCALE GENOMIC DNA]</scope>
    <source>
        <strain evidence="11 12">Z23</strain>
    </source>
</reference>
<dbReference type="InterPro" id="IPR018044">
    <property type="entry name" value="Peptidase_S11"/>
</dbReference>
<evidence type="ECO:0000259" key="10">
    <source>
        <dbReference type="PROSITE" id="PS51724"/>
    </source>
</evidence>
<accession>A0ABX9VKQ1</accession>
<evidence type="ECO:0000256" key="4">
    <source>
        <dbReference type="ARBA" id="ARBA00022960"/>
    </source>
</evidence>
<keyword evidence="12" id="KW-1185">Reference proteome</keyword>
<keyword evidence="11" id="KW-0121">Carboxypeptidase</keyword>
<dbReference type="Gene3D" id="3.40.710.10">
    <property type="entry name" value="DD-peptidase/beta-lactamase superfamily"/>
    <property type="match status" value="1"/>
</dbReference>
<keyword evidence="11" id="KW-0645">Protease</keyword>
<evidence type="ECO:0000256" key="9">
    <source>
        <dbReference type="SAM" id="SignalP"/>
    </source>
</evidence>
<dbReference type="PROSITE" id="PS51724">
    <property type="entry name" value="SPOR"/>
    <property type="match status" value="1"/>
</dbReference>
<name>A0ABX9VKQ1_9PROT</name>
<evidence type="ECO:0000256" key="2">
    <source>
        <dbReference type="ARBA" id="ARBA00022729"/>
    </source>
</evidence>
<keyword evidence="4" id="KW-0133">Cell shape</keyword>
<dbReference type="GO" id="GO:0004180">
    <property type="term" value="F:carboxypeptidase activity"/>
    <property type="evidence" value="ECO:0007669"/>
    <property type="project" value="UniProtKB-KW"/>
</dbReference>
<dbReference type="InterPro" id="IPR012338">
    <property type="entry name" value="Beta-lactam/transpept-like"/>
</dbReference>
<evidence type="ECO:0000313" key="12">
    <source>
        <dbReference type="Proteomes" id="UP000274097"/>
    </source>
</evidence>
<evidence type="ECO:0000256" key="6">
    <source>
        <dbReference type="ARBA" id="ARBA00023316"/>
    </source>
</evidence>
<keyword evidence="3" id="KW-0378">Hydrolase</keyword>
<keyword evidence="5" id="KW-0573">Peptidoglycan synthesis</keyword>
<sequence>MPHHGHAVCRVIAFALLAAVLSIVTAPAARAQIGSDRYAAFVMDANTGEEIVSIAADEPRYPASLTKMMTLYMAFDAMARGRLSPNSRIQVSRNAAAQPPSKLGLRAGSTIRARDAILAMVTKSANDAAAALGEHLAGSEAAFGRMMTTQARALGMSGTTFRNASGLPNPQQRTTARDMARLSQALIRDFPDRYAYFSVQSFAYNGQTLRGHNRLLDNYPGADGIKTGFINASGFNLAASAMRDGVRMIAVVFGGASSWERDSHVMALLDRGFAERRGLPNTDMMMASRRGPSLIASANAAPVMPEPRREETGGSVRRVVSRPVTPPRPAARSSAPAGNWAVQVGAFADRGPAQAAARKAAARGGKMEVERVRVKGNWFWRARVTGISPAAARATCGATRGPCMVLSPSAQ</sequence>
<evidence type="ECO:0000313" key="11">
    <source>
        <dbReference type="EMBL" id="RMI24692.1"/>
    </source>
</evidence>
<dbReference type="PRINTS" id="PR00725">
    <property type="entry name" value="DADACBPTASE1"/>
</dbReference>
<dbReference type="Pfam" id="PF05036">
    <property type="entry name" value="SPOR"/>
    <property type="match status" value="1"/>
</dbReference>
<comment type="caution">
    <text evidence="11">The sequence shown here is derived from an EMBL/GenBank/DDBJ whole genome shotgun (WGS) entry which is preliminary data.</text>
</comment>
<dbReference type="InterPro" id="IPR001967">
    <property type="entry name" value="Peptidase_S11_N"/>
</dbReference>
<gene>
    <name evidence="11" type="ORF">EBE87_11095</name>
</gene>
<evidence type="ECO:0000256" key="7">
    <source>
        <dbReference type="RuleBase" id="RU004016"/>
    </source>
</evidence>
<comment type="similarity">
    <text evidence="1 7">Belongs to the peptidase S11 family.</text>
</comment>
<organism evidence="11 12">
    <name type="scientific">Teichococcus wenyumeiae</name>
    <dbReference type="NCBI Taxonomy" id="2478470"/>
    <lineage>
        <taxon>Bacteria</taxon>
        <taxon>Pseudomonadati</taxon>
        <taxon>Pseudomonadota</taxon>
        <taxon>Alphaproteobacteria</taxon>
        <taxon>Acetobacterales</taxon>
        <taxon>Roseomonadaceae</taxon>
        <taxon>Roseomonas</taxon>
    </lineage>
</organism>
<keyword evidence="6" id="KW-0961">Cell wall biogenesis/degradation</keyword>
<evidence type="ECO:0000256" key="5">
    <source>
        <dbReference type="ARBA" id="ARBA00022984"/>
    </source>
</evidence>
<feature type="region of interest" description="Disordered" evidence="8">
    <location>
        <begin position="302"/>
        <end position="337"/>
    </location>
</feature>
<proteinExistence type="inferred from homology"/>
<dbReference type="PANTHER" id="PTHR21581">
    <property type="entry name" value="D-ALANYL-D-ALANINE CARBOXYPEPTIDASE"/>
    <property type="match status" value="1"/>
</dbReference>
<dbReference type="EMBL" id="RFLX01000007">
    <property type="protein sequence ID" value="RMI24692.1"/>
    <property type="molecule type" value="Genomic_DNA"/>
</dbReference>
<evidence type="ECO:0000256" key="1">
    <source>
        <dbReference type="ARBA" id="ARBA00007164"/>
    </source>
</evidence>
<dbReference type="Proteomes" id="UP000274097">
    <property type="component" value="Unassembled WGS sequence"/>
</dbReference>
<dbReference type="PANTHER" id="PTHR21581:SF6">
    <property type="entry name" value="TRAFFICKING PROTEIN PARTICLE COMPLEX SUBUNIT 12"/>
    <property type="match status" value="1"/>
</dbReference>
<dbReference type="Gene3D" id="3.30.70.1070">
    <property type="entry name" value="Sporulation related repeat"/>
    <property type="match status" value="1"/>
</dbReference>
<dbReference type="InterPro" id="IPR007730">
    <property type="entry name" value="SPOR-like_dom"/>
</dbReference>
<keyword evidence="2 9" id="KW-0732">Signal</keyword>
<feature type="signal peptide" evidence="9">
    <location>
        <begin position="1"/>
        <end position="31"/>
    </location>
</feature>